<keyword evidence="1" id="KW-0732">Signal</keyword>
<organism evidence="2 4">
    <name type="scientific">Acidithiobacillus caldus</name>
    <dbReference type="NCBI Taxonomy" id="33059"/>
    <lineage>
        <taxon>Bacteria</taxon>
        <taxon>Pseudomonadati</taxon>
        <taxon>Pseudomonadota</taxon>
        <taxon>Acidithiobacillia</taxon>
        <taxon>Acidithiobacillales</taxon>
        <taxon>Acidithiobacillaceae</taxon>
        <taxon>Acidithiobacillus</taxon>
    </lineage>
</organism>
<comment type="caution">
    <text evidence="2">The sequence shown here is derived from an EMBL/GenBank/DDBJ whole genome shotgun (WGS) entry which is preliminary data.</text>
</comment>
<feature type="signal peptide" evidence="1">
    <location>
        <begin position="1"/>
        <end position="23"/>
    </location>
</feature>
<accession>A0A1E7YM04</accession>
<feature type="chain" id="PRO_5010469813" description="Lipoprotein" evidence="1">
    <location>
        <begin position="24"/>
        <end position="307"/>
    </location>
</feature>
<dbReference type="Proteomes" id="UP000175616">
    <property type="component" value="Unassembled WGS sequence"/>
</dbReference>
<evidence type="ECO:0000313" key="4">
    <source>
        <dbReference type="Proteomes" id="UP000175616"/>
    </source>
</evidence>
<evidence type="ECO:0000313" key="3">
    <source>
        <dbReference type="EMBL" id="OFC51908.1"/>
    </source>
</evidence>
<name>A0A1E7YM04_9PROT</name>
<dbReference type="EMBL" id="LZYH01000808">
    <property type="protein sequence ID" value="OFC51908.1"/>
    <property type="molecule type" value="Genomic_DNA"/>
</dbReference>
<sequence>MGKKEIRWLLVWSSLLCSPFAWAASVPFDKIQCGWLGQGRENQGPAAKAICNKSGDKTPAGEKLRIEALRNDMYVAGAYHYVASLLPQGSPQQKALIEAQARYYDERDACGQDLKCILRVEKERHQQLHRQRDALEQPLPVKAIVRVSQGWTTPEGESLTQRLLEGLGLQPLPRVTLDDGRSVVWGFVPHAAILQSMVVLSPKAQVEALVTADDVYMGEGKSGNVRVYLPDGQNRDQILPIVQSWVAASAAGFNVDCRKDQAVCRPVPLKVAVEIVNLSCKAKSVRACAQRAPSTLTPGPSVALFTQ</sequence>
<evidence type="ECO:0000256" key="1">
    <source>
        <dbReference type="SAM" id="SignalP"/>
    </source>
</evidence>
<dbReference type="RefSeq" id="WP_038472349.1">
    <property type="nucleotide sequence ID" value="NZ_JAAOMJ010000161.1"/>
</dbReference>
<evidence type="ECO:0000313" key="5">
    <source>
        <dbReference type="Proteomes" id="UP000175707"/>
    </source>
</evidence>
<protein>
    <recommendedName>
        <fullName evidence="6">Lipoprotein</fullName>
    </recommendedName>
</protein>
<proteinExistence type="predicted"/>
<dbReference type="Proteomes" id="UP000175707">
    <property type="component" value="Unassembled WGS sequence"/>
</dbReference>
<reference evidence="4 5" key="1">
    <citation type="submission" date="2016-06" db="EMBL/GenBank/DDBJ databases">
        <title>Gene turnover analysis identifies the evolutionary adaptation of the extremophile Acidithiobacillus caldus.</title>
        <authorList>
            <person name="Zhang X."/>
        </authorList>
    </citation>
    <scope>NUCLEOTIDE SEQUENCE [LARGE SCALE GENOMIC DNA]</scope>
    <source>
        <strain evidence="2 4">DX</strain>
        <strain evidence="3 5">S1</strain>
    </source>
</reference>
<evidence type="ECO:0000313" key="2">
    <source>
        <dbReference type="EMBL" id="OFC34881.1"/>
    </source>
</evidence>
<gene>
    <name evidence="2" type="ORF">BAE27_08610</name>
    <name evidence="3" type="ORF">BAE30_12500</name>
</gene>
<evidence type="ECO:0008006" key="6">
    <source>
        <dbReference type="Google" id="ProtNLM"/>
    </source>
</evidence>
<dbReference type="EMBL" id="LZYE01000231">
    <property type="protein sequence ID" value="OFC34881.1"/>
    <property type="molecule type" value="Genomic_DNA"/>
</dbReference>
<dbReference type="AlphaFoldDB" id="A0A1E7YM04"/>